<dbReference type="GO" id="GO:0008360">
    <property type="term" value="P:regulation of cell shape"/>
    <property type="evidence" value="ECO:0007669"/>
    <property type="project" value="UniProtKB-KW"/>
</dbReference>
<dbReference type="Gene3D" id="3.40.710.10">
    <property type="entry name" value="DD-peptidase/beta-lactamase superfamily"/>
    <property type="match status" value="1"/>
</dbReference>
<feature type="transmembrane region" description="Helical" evidence="14">
    <location>
        <begin position="20"/>
        <end position="38"/>
    </location>
</feature>
<dbReference type="Pfam" id="PF00905">
    <property type="entry name" value="Transpeptidase"/>
    <property type="match status" value="1"/>
</dbReference>
<keyword evidence="10" id="KW-0573">Peptidoglycan synthesis</keyword>
<reference evidence="17 18" key="1">
    <citation type="submission" date="2020-04" db="EMBL/GenBank/DDBJ databases">
        <authorList>
            <consortium name="Desulfovibrio sp. FSS-1 genome sequencing consortium"/>
            <person name="Shimoshige H."/>
            <person name="Kobayashi H."/>
            <person name="Maekawa T."/>
        </authorList>
    </citation>
    <scope>NUCLEOTIDE SEQUENCE [LARGE SCALE GENOMIC DNA]</scope>
    <source>
        <strain evidence="17 18">SIID29052-01</strain>
    </source>
</reference>
<dbReference type="SUPFAM" id="SSF56519">
    <property type="entry name" value="Penicillin binding protein dimerisation domain"/>
    <property type="match status" value="1"/>
</dbReference>
<keyword evidence="5 17" id="KW-0121">Carboxypeptidase</keyword>
<dbReference type="Proteomes" id="UP000494245">
    <property type="component" value="Unassembled WGS sequence"/>
</dbReference>
<dbReference type="PANTHER" id="PTHR30627:SF2">
    <property type="entry name" value="PEPTIDOGLYCAN D,D-TRANSPEPTIDASE MRDA"/>
    <property type="match status" value="1"/>
</dbReference>
<dbReference type="FunFam" id="3.40.710.10:FF:000024">
    <property type="entry name" value="Penicillin-binding protein 2"/>
    <property type="match status" value="1"/>
</dbReference>
<feature type="domain" description="Penicillin-binding protein dimerisation" evidence="16">
    <location>
        <begin position="61"/>
        <end position="229"/>
    </location>
</feature>
<keyword evidence="9" id="KW-0133">Cell shape</keyword>
<dbReference type="InterPro" id="IPR036138">
    <property type="entry name" value="PBP_dimer_sf"/>
</dbReference>
<comment type="caution">
    <text evidence="17">The sequence shown here is derived from an EMBL/GenBank/DDBJ whole genome shotgun (WGS) entry which is preliminary data.</text>
</comment>
<dbReference type="InterPro" id="IPR005311">
    <property type="entry name" value="PBP_dimer"/>
</dbReference>
<evidence type="ECO:0000256" key="8">
    <source>
        <dbReference type="ARBA" id="ARBA00022801"/>
    </source>
</evidence>
<keyword evidence="6" id="KW-0645">Protease</keyword>
<keyword evidence="3" id="KW-1003">Cell membrane</keyword>
<evidence type="ECO:0000256" key="9">
    <source>
        <dbReference type="ARBA" id="ARBA00022960"/>
    </source>
</evidence>
<sequence>MPKTYESDSGQQTPRGGLILLQALVLGLFCLFTLRLWYLQVHRGEHFSDLARENQMRQASIIAARGMILDRNGKALAVNEPSFALGLIREDCEDVQGTLRKVAEWTGLDYQVLLDTYIRGKKRSKPFEPLVLISNLSYELLAKIEANAVSWPGLEILIRHKRYYPDGMLMAHVLGYVAEANEEDLEKDSRLALGDHVGKQGLEYVLEQRLRGEKGLKQIEVDAYGREHDQHVLLEPRAGGNLKLSIDAGLQAWAAKQLEGQAGAIAVLEADTGKVAALVSQPSYDSNLFVLGIPPKKWKELRDDPMHPIQNRVAQSVYPPGSTFKLLMAAAALSEGLIKTTDTVFCSGSYRVGDHDFHCWKKGGHGSVDMRSALVHSCDVYFYQLGERLGIDRINRYALQAGFGAPTGIDLPHERGGLIPSTAWKKRRYGENWTRGETLNASIGQGSVQVSPLQLAKFVASLVNGGRIIRPSLVLDDPVDVQAKLNLSDKDREFIVRAMADTVQAGTAQKLKRPDAVIGGKTGTAQVVRLANADIRQKTHEMAYKQRDHAWIATWGQKDGKTYVVVCMVEHGGHGGETAGPIVRSIYDYLFGPAPGMPKAQKAAEAARPEVGD</sequence>
<reference evidence="17 18" key="2">
    <citation type="submission" date="2020-05" db="EMBL/GenBank/DDBJ databases">
        <title>Draft genome sequence of Desulfovibrio sp. strainFSS-1.</title>
        <authorList>
            <person name="Shimoshige H."/>
            <person name="Kobayashi H."/>
            <person name="Maekawa T."/>
        </authorList>
    </citation>
    <scope>NUCLEOTIDE SEQUENCE [LARGE SCALE GENOMIC DNA]</scope>
    <source>
        <strain evidence="17 18">SIID29052-01</strain>
    </source>
</reference>
<dbReference type="EC" id="3.4.16.4" evidence="17"/>
<evidence type="ECO:0000256" key="3">
    <source>
        <dbReference type="ARBA" id="ARBA00022475"/>
    </source>
</evidence>
<evidence type="ECO:0000256" key="6">
    <source>
        <dbReference type="ARBA" id="ARBA00022670"/>
    </source>
</evidence>
<dbReference type="RefSeq" id="WP_173086058.1">
    <property type="nucleotide sequence ID" value="NZ_BLTE01000015.1"/>
</dbReference>
<dbReference type="Pfam" id="PF03717">
    <property type="entry name" value="PBP_dimer"/>
    <property type="match status" value="1"/>
</dbReference>
<dbReference type="InterPro" id="IPR012338">
    <property type="entry name" value="Beta-lactam/transpept-like"/>
</dbReference>
<evidence type="ECO:0000259" key="16">
    <source>
        <dbReference type="Pfam" id="PF03717"/>
    </source>
</evidence>
<dbReference type="Gene3D" id="3.90.1310.10">
    <property type="entry name" value="Penicillin-binding protein 2a (Domain 2)"/>
    <property type="match status" value="1"/>
</dbReference>
<evidence type="ECO:0000256" key="11">
    <source>
        <dbReference type="ARBA" id="ARBA00022989"/>
    </source>
</evidence>
<dbReference type="GO" id="GO:0006508">
    <property type="term" value="P:proteolysis"/>
    <property type="evidence" value="ECO:0007669"/>
    <property type="project" value="UniProtKB-KW"/>
</dbReference>
<evidence type="ECO:0000256" key="2">
    <source>
        <dbReference type="ARBA" id="ARBA00004236"/>
    </source>
</evidence>
<dbReference type="SUPFAM" id="SSF56601">
    <property type="entry name" value="beta-lactamase/transpeptidase-like"/>
    <property type="match status" value="1"/>
</dbReference>
<feature type="domain" description="Penicillin-binding protein transpeptidase" evidence="15">
    <location>
        <begin position="263"/>
        <end position="587"/>
    </location>
</feature>
<keyword evidence="4" id="KW-0997">Cell inner membrane</keyword>
<organism evidence="17 18">
    <name type="scientific">Fundidesulfovibrio magnetotacticus</name>
    <dbReference type="NCBI Taxonomy" id="2730080"/>
    <lineage>
        <taxon>Bacteria</taxon>
        <taxon>Pseudomonadati</taxon>
        <taxon>Thermodesulfobacteriota</taxon>
        <taxon>Desulfovibrionia</taxon>
        <taxon>Desulfovibrionales</taxon>
        <taxon>Desulfovibrionaceae</taxon>
        <taxon>Fundidesulfovibrio</taxon>
    </lineage>
</organism>
<dbReference type="InterPro" id="IPR017790">
    <property type="entry name" value="Penicillin-binding_protein_2"/>
</dbReference>
<dbReference type="EMBL" id="BLTE01000015">
    <property type="protein sequence ID" value="GFK95228.1"/>
    <property type="molecule type" value="Genomic_DNA"/>
</dbReference>
<keyword evidence="8 17" id="KW-0378">Hydrolase</keyword>
<dbReference type="InterPro" id="IPR050515">
    <property type="entry name" value="Beta-lactam/transpept"/>
</dbReference>
<evidence type="ECO:0000313" key="17">
    <source>
        <dbReference type="EMBL" id="GFK95228.1"/>
    </source>
</evidence>
<evidence type="ECO:0000256" key="12">
    <source>
        <dbReference type="ARBA" id="ARBA00023136"/>
    </source>
</evidence>
<keyword evidence="12 14" id="KW-0472">Membrane</keyword>
<keyword evidence="13" id="KW-0961">Cell wall biogenesis/degradation</keyword>
<comment type="subcellular location">
    <subcellularLocation>
        <location evidence="2">Cell membrane</location>
    </subcellularLocation>
    <subcellularLocation>
        <location evidence="1">Membrane</location>
        <topology evidence="1">Single-pass membrane protein</topology>
    </subcellularLocation>
</comment>
<dbReference type="GO" id="GO:0008658">
    <property type="term" value="F:penicillin binding"/>
    <property type="evidence" value="ECO:0007669"/>
    <property type="project" value="InterPro"/>
</dbReference>
<dbReference type="InterPro" id="IPR001460">
    <property type="entry name" value="PCN-bd_Tpept"/>
</dbReference>
<evidence type="ECO:0000256" key="13">
    <source>
        <dbReference type="ARBA" id="ARBA00023316"/>
    </source>
</evidence>
<evidence type="ECO:0000313" key="18">
    <source>
        <dbReference type="Proteomes" id="UP000494245"/>
    </source>
</evidence>
<evidence type="ECO:0000256" key="1">
    <source>
        <dbReference type="ARBA" id="ARBA00004167"/>
    </source>
</evidence>
<keyword evidence="18" id="KW-1185">Reference proteome</keyword>
<dbReference type="AlphaFoldDB" id="A0A6V8LYB7"/>
<evidence type="ECO:0000256" key="5">
    <source>
        <dbReference type="ARBA" id="ARBA00022645"/>
    </source>
</evidence>
<keyword evidence="7 14" id="KW-0812">Transmembrane</keyword>
<protein>
    <submittedName>
        <fullName evidence="17">Peptidoglycan D,D-transpeptidase MrdA</fullName>
        <ecNumber evidence="17">3.4.16.4</ecNumber>
    </submittedName>
</protein>
<dbReference type="GO" id="GO:0071555">
    <property type="term" value="P:cell wall organization"/>
    <property type="evidence" value="ECO:0007669"/>
    <property type="project" value="UniProtKB-KW"/>
</dbReference>
<evidence type="ECO:0000256" key="14">
    <source>
        <dbReference type="SAM" id="Phobius"/>
    </source>
</evidence>
<evidence type="ECO:0000256" key="7">
    <source>
        <dbReference type="ARBA" id="ARBA00022692"/>
    </source>
</evidence>
<name>A0A6V8LYB7_9BACT</name>
<dbReference type="GO" id="GO:0009002">
    <property type="term" value="F:serine-type D-Ala-D-Ala carboxypeptidase activity"/>
    <property type="evidence" value="ECO:0007669"/>
    <property type="project" value="UniProtKB-EC"/>
</dbReference>
<proteinExistence type="predicted"/>
<dbReference type="PANTHER" id="PTHR30627">
    <property type="entry name" value="PEPTIDOGLYCAN D,D-TRANSPEPTIDASE"/>
    <property type="match status" value="1"/>
</dbReference>
<accession>A0A6V8LYB7</accession>
<evidence type="ECO:0000256" key="4">
    <source>
        <dbReference type="ARBA" id="ARBA00022519"/>
    </source>
</evidence>
<dbReference type="NCBIfam" id="TIGR03423">
    <property type="entry name" value="pbp2_mrdA"/>
    <property type="match status" value="1"/>
</dbReference>
<dbReference type="GO" id="GO:0009252">
    <property type="term" value="P:peptidoglycan biosynthetic process"/>
    <property type="evidence" value="ECO:0007669"/>
    <property type="project" value="UniProtKB-KW"/>
</dbReference>
<dbReference type="GO" id="GO:0071972">
    <property type="term" value="F:peptidoglycan L,D-transpeptidase activity"/>
    <property type="evidence" value="ECO:0007669"/>
    <property type="project" value="TreeGrafter"/>
</dbReference>
<evidence type="ECO:0000256" key="10">
    <source>
        <dbReference type="ARBA" id="ARBA00022984"/>
    </source>
</evidence>
<dbReference type="Gene3D" id="3.30.1390.30">
    <property type="entry name" value="Penicillin-binding protein 2a, domain 3"/>
    <property type="match status" value="1"/>
</dbReference>
<dbReference type="GO" id="GO:0005886">
    <property type="term" value="C:plasma membrane"/>
    <property type="evidence" value="ECO:0007669"/>
    <property type="project" value="UniProtKB-SubCell"/>
</dbReference>
<evidence type="ECO:0000259" key="15">
    <source>
        <dbReference type="Pfam" id="PF00905"/>
    </source>
</evidence>
<gene>
    <name evidence="17" type="primary">mrdA</name>
    <name evidence="17" type="ORF">NNJEOMEG_03086</name>
</gene>
<keyword evidence="11 14" id="KW-1133">Transmembrane helix</keyword>